<organism evidence="10 11">
    <name type="scientific">Pyxicephalus adspersus</name>
    <name type="common">African bullfrog</name>
    <dbReference type="NCBI Taxonomy" id="30357"/>
    <lineage>
        <taxon>Eukaryota</taxon>
        <taxon>Metazoa</taxon>
        <taxon>Chordata</taxon>
        <taxon>Craniata</taxon>
        <taxon>Vertebrata</taxon>
        <taxon>Euteleostomi</taxon>
        <taxon>Amphibia</taxon>
        <taxon>Batrachia</taxon>
        <taxon>Anura</taxon>
        <taxon>Neobatrachia</taxon>
        <taxon>Ranoidea</taxon>
        <taxon>Pyxicephalidae</taxon>
        <taxon>Pyxicephalinae</taxon>
        <taxon>Pyxicephalus</taxon>
    </lineage>
</organism>
<keyword evidence="3" id="KW-0729">SH3-binding</keyword>
<evidence type="ECO:0000256" key="4">
    <source>
        <dbReference type="ARBA" id="ARBA00056733"/>
    </source>
</evidence>
<accession>A0AAV3B251</accession>
<dbReference type="SMART" id="SM00233">
    <property type="entry name" value="PH"/>
    <property type="match status" value="1"/>
</dbReference>
<sequence length="631" mass="70813">MATSIRRSKSLAFSIERRAMCRVEIREMASGEPNWPVPMKAIGAQNLLTMPGGVTISGYLHKRGGKQLQIFKWPLRYVIIHKGCVYYFKSSTSASSQGAFSLNGYNRVMRAAEETTSNNVFPFKMVHISKKHRTWYFSAASEEERKKWMLALRKEIDRYHEKKEAITDLSESGSDSDSFYGTVERPVAIKYIHNPADDTWQDEDDDEEDYVKPDCVNDGAPSYPPPPVPRPKPEELQPRHSVSSITMSKPLPALPKKVIPEVNLAHPRKDSALQNKNELDGIPPQIPHFPPAHKPPPPLPPVHNATDKPEKLSPRPRKVPSGLFLSSDKSPPTFQPPTPWRDSSSISSSKNELPKCLTTEEKHSISQNSMVGNNLLKQELCNVLKNVSPPPIPSKPALLAIEELPNKPSHIPPPPPPTKPSYLSRRTEDNNPTHIKNSPKIMVNDNKLLSSSIMKSGQPKPPAVLPRICPQKADSQKTEFSKILRSPPDGQSFVDKSVETPIRPARLKDLEEESDDDYEKVPLPASVFVDTCESSDVERMFKAMDIKESPLNGLFCIRNSAKAGKVIVVWDKQDAKLRNYRIYEKDAKVYLEGEILFTDIASLVEHYYKSPLPGHNTLVLKHAYGCMGNPR</sequence>
<dbReference type="PANTHER" id="PTHR15126">
    <property type="entry name" value="SH3-BINDING"/>
    <property type="match status" value="1"/>
</dbReference>
<dbReference type="Proteomes" id="UP001181693">
    <property type="component" value="Unassembled WGS sequence"/>
</dbReference>
<dbReference type="PANTHER" id="PTHR15126:SF4">
    <property type="entry name" value="SH3 DOMAIN-BINDING PROTEIN 2"/>
    <property type="match status" value="1"/>
</dbReference>
<proteinExistence type="predicted"/>
<dbReference type="SMART" id="SM00252">
    <property type="entry name" value="SH2"/>
    <property type="match status" value="1"/>
</dbReference>
<evidence type="ECO:0000256" key="1">
    <source>
        <dbReference type="ARBA" id="ARBA00022553"/>
    </source>
</evidence>
<dbReference type="InterPro" id="IPR000980">
    <property type="entry name" value="SH2"/>
</dbReference>
<dbReference type="Gene3D" id="3.30.505.10">
    <property type="entry name" value="SH2 domain"/>
    <property type="match status" value="1"/>
</dbReference>
<name>A0AAV3B251_PYXAD</name>
<feature type="region of interest" description="Disordered" evidence="7">
    <location>
        <begin position="266"/>
        <end position="366"/>
    </location>
</feature>
<comment type="caution">
    <text evidence="10">The sequence shown here is derived from an EMBL/GenBank/DDBJ whole genome shotgun (WGS) entry which is preliminary data.</text>
</comment>
<evidence type="ECO:0000256" key="5">
    <source>
        <dbReference type="ARBA" id="ARBA00070257"/>
    </source>
</evidence>
<dbReference type="Pfam" id="PF00169">
    <property type="entry name" value="PH"/>
    <property type="match status" value="1"/>
</dbReference>
<feature type="domain" description="PH" evidence="9">
    <location>
        <begin position="53"/>
        <end position="157"/>
    </location>
</feature>
<dbReference type="FunFam" id="2.30.29.30:FF:000147">
    <property type="entry name" value="SH3 domain-binding protein 2 isoform X2"/>
    <property type="match status" value="1"/>
</dbReference>
<dbReference type="GO" id="GO:0017124">
    <property type="term" value="F:SH3 domain binding"/>
    <property type="evidence" value="ECO:0007669"/>
    <property type="project" value="UniProtKB-KW"/>
</dbReference>
<feature type="compositionally biased region" description="Pro residues" evidence="7">
    <location>
        <begin position="410"/>
        <end position="419"/>
    </location>
</feature>
<dbReference type="CDD" id="cd13308">
    <property type="entry name" value="PH_3BP2"/>
    <property type="match status" value="1"/>
</dbReference>
<feature type="domain" description="SH2" evidence="8">
    <location>
        <begin position="527"/>
        <end position="624"/>
    </location>
</feature>
<evidence type="ECO:0000256" key="7">
    <source>
        <dbReference type="SAM" id="MobiDB-lite"/>
    </source>
</evidence>
<dbReference type="Gene3D" id="2.30.29.30">
    <property type="entry name" value="Pleckstrin-homology domain (PH domain)/Phosphotyrosine-binding domain (PTB)"/>
    <property type="match status" value="1"/>
</dbReference>
<evidence type="ECO:0000259" key="9">
    <source>
        <dbReference type="PROSITE" id="PS50003"/>
    </source>
</evidence>
<dbReference type="GO" id="GO:0007165">
    <property type="term" value="P:signal transduction"/>
    <property type="evidence" value="ECO:0007669"/>
    <property type="project" value="InterPro"/>
</dbReference>
<dbReference type="FunFam" id="3.30.505.10:FF:000043">
    <property type="entry name" value="SH3 domain binding protein 2"/>
    <property type="match status" value="1"/>
</dbReference>
<feature type="region of interest" description="Disordered" evidence="7">
    <location>
        <begin position="403"/>
        <end position="439"/>
    </location>
</feature>
<feature type="compositionally biased region" description="Polar residues" evidence="7">
    <location>
        <begin position="341"/>
        <end position="351"/>
    </location>
</feature>
<dbReference type="InterPro" id="IPR035848">
    <property type="entry name" value="SH3BP2"/>
</dbReference>
<dbReference type="SUPFAM" id="SSF50729">
    <property type="entry name" value="PH domain-like"/>
    <property type="match status" value="1"/>
</dbReference>
<evidence type="ECO:0000256" key="2">
    <source>
        <dbReference type="ARBA" id="ARBA00022999"/>
    </source>
</evidence>
<dbReference type="PROSITE" id="PS50001">
    <property type="entry name" value="SH2"/>
    <property type="match status" value="1"/>
</dbReference>
<dbReference type="Pfam" id="PF00017">
    <property type="entry name" value="SH2"/>
    <property type="match status" value="1"/>
</dbReference>
<dbReference type="InterPro" id="IPR001849">
    <property type="entry name" value="PH_domain"/>
</dbReference>
<feature type="compositionally biased region" description="Acidic residues" evidence="7">
    <location>
        <begin position="199"/>
        <end position="209"/>
    </location>
</feature>
<evidence type="ECO:0000313" key="11">
    <source>
        <dbReference type="Proteomes" id="UP001181693"/>
    </source>
</evidence>
<evidence type="ECO:0000256" key="6">
    <source>
        <dbReference type="PROSITE-ProRule" id="PRU00191"/>
    </source>
</evidence>
<gene>
    <name evidence="10" type="ORF">GDO54_009601</name>
</gene>
<comment type="function">
    <text evidence="4">Binds differentially to the SH3 domains of certain proteins of signal transduction pathways. Binds to phosphatidylinositols; linking the hemopoietic tyrosine kinase fes to the cytoplasmic membrane in a phosphorylation dependent mechanism.</text>
</comment>
<feature type="region of interest" description="Disordered" evidence="7">
    <location>
        <begin position="194"/>
        <end position="249"/>
    </location>
</feature>
<dbReference type="SUPFAM" id="SSF55550">
    <property type="entry name" value="SH2 domain"/>
    <property type="match status" value="1"/>
</dbReference>
<dbReference type="InterPro" id="IPR036860">
    <property type="entry name" value="SH2_dom_sf"/>
</dbReference>
<reference evidence="10" key="1">
    <citation type="thesis" date="2020" institute="ProQuest LLC" country="789 East Eisenhower Parkway, Ann Arbor, MI, USA">
        <title>Comparative Genomics and Chromosome Evolution.</title>
        <authorList>
            <person name="Mudd A.B."/>
        </authorList>
    </citation>
    <scope>NUCLEOTIDE SEQUENCE</scope>
    <source>
        <strain evidence="10">1538</strain>
        <tissue evidence="10">Blood</tissue>
    </source>
</reference>
<feature type="compositionally biased region" description="Pro residues" evidence="7">
    <location>
        <begin position="284"/>
        <end position="301"/>
    </location>
</feature>
<dbReference type="AlphaFoldDB" id="A0AAV3B251"/>
<evidence type="ECO:0000313" key="10">
    <source>
        <dbReference type="EMBL" id="DBA29370.1"/>
    </source>
</evidence>
<dbReference type="PROSITE" id="PS50003">
    <property type="entry name" value="PH_DOMAIN"/>
    <property type="match status" value="1"/>
</dbReference>
<evidence type="ECO:0000256" key="3">
    <source>
        <dbReference type="ARBA" id="ARBA00023036"/>
    </source>
</evidence>
<dbReference type="InterPro" id="IPR011993">
    <property type="entry name" value="PH-like_dom_sf"/>
</dbReference>
<dbReference type="EMBL" id="DYDO01000003">
    <property type="protein sequence ID" value="DBA29370.1"/>
    <property type="molecule type" value="Genomic_DNA"/>
</dbReference>
<evidence type="ECO:0000259" key="8">
    <source>
        <dbReference type="PROSITE" id="PS50001"/>
    </source>
</evidence>
<keyword evidence="2 6" id="KW-0727">SH2 domain</keyword>
<keyword evidence="11" id="KW-1185">Reference proteome</keyword>
<keyword evidence="1" id="KW-0597">Phosphoprotein</keyword>
<protein>
    <recommendedName>
        <fullName evidence="5">SH3 domain-binding protein 2</fullName>
    </recommendedName>
</protein>